<evidence type="ECO:0000256" key="2">
    <source>
        <dbReference type="ARBA" id="ARBA00022801"/>
    </source>
</evidence>
<dbReference type="GO" id="GO:0016787">
    <property type="term" value="F:hydrolase activity"/>
    <property type="evidence" value="ECO:0007669"/>
    <property type="project" value="UniProtKB-KW"/>
</dbReference>
<sequence>MSSKTKKAQVVLAALDQPSHKFQFLLMRTNERRGGFWQNVTGKLEDNETYEEGGLREAIEETGLNIETIMDMLNLGLKYEFTDQRERKCHEECFLIILDQKWEVKIDSHEHQDFKWVGIDEIHRDIVKHESNFETLVKSQHLLKHWGG</sequence>
<keyword evidence="2" id="KW-0378">Hydrolase</keyword>
<dbReference type="KEGG" id="psti:SOO65_03905"/>
<dbReference type="PANTHER" id="PTHR43046">
    <property type="entry name" value="GDP-MANNOSE MANNOSYL HYDROLASE"/>
    <property type="match status" value="1"/>
</dbReference>
<proteinExistence type="predicted"/>
<dbReference type="PANTHER" id="PTHR43046:SF14">
    <property type="entry name" value="MUTT_NUDIX FAMILY PROTEIN"/>
    <property type="match status" value="1"/>
</dbReference>
<accession>A0AAX4HS13</accession>
<comment type="cofactor">
    <cofactor evidence="1">
        <name>Mg(2+)</name>
        <dbReference type="ChEBI" id="CHEBI:18420"/>
    </cofactor>
</comment>
<name>A0AAX4HS13_9BACT</name>
<keyword evidence="5" id="KW-1185">Reference proteome</keyword>
<dbReference type="PROSITE" id="PS51462">
    <property type="entry name" value="NUDIX"/>
    <property type="match status" value="1"/>
</dbReference>
<dbReference type="InterPro" id="IPR000086">
    <property type="entry name" value="NUDIX_hydrolase_dom"/>
</dbReference>
<dbReference type="InterPro" id="IPR015797">
    <property type="entry name" value="NUDIX_hydrolase-like_dom_sf"/>
</dbReference>
<evidence type="ECO:0000313" key="4">
    <source>
        <dbReference type="EMBL" id="WPU65883.1"/>
    </source>
</evidence>
<dbReference type="Pfam" id="PF00293">
    <property type="entry name" value="NUDIX"/>
    <property type="match status" value="1"/>
</dbReference>
<dbReference type="EMBL" id="CP139487">
    <property type="protein sequence ID" value="WPU65883.1"/>
    <property type="molecule type" value="Genomic_DNA"/>
</dbReference>
<dbReference type="Proteomes" id="UP001324634">
    <property type="component" value="Chromosome"/>
</dbReference>
<evidence type="ECO:0000313" key="5">
    <source>
        <dbReference type="Proteomes" id="UP001324634"/>
    </source>
</evidence>
<evidence type="ECO:0000259" key="3">
    <source>
        <dbReference type="PROSITE" id="PS51462"/>
    </source>
</evidence>
<organism evidence="4 5">
    <name type="scientific">Peredibacter starrii</name>
    <dbReference type="NCBI Taxonomy" id="28202"/>
    <lineage>
        <taxon>Bacteria</taxon>
        <taxon>Pseudomonadati</taxon>
        <taxon>Bdellovibrionota</taxon>
        <taxon>Bacteriovoracia</taxon>
        <taxon>Bacteriovoracales</taxon>
        <taxon>Bacteriovoracaceae</taxon>
        <taxon>Peredibacter</taxon>
    </lineage>
</organism>
<dbReference type="Gene3D" id="3.90.79.10">
    <property type="entry name" value="Nucleoside Triphosphate Pyrophosphohydrolase"/>
    <property type="match status" value="1"/>
</dbReference>
<reference evidence="4 5" key="1">
    <citation type="submission" date="2023-11" db="EMBL/GenBank/DDBJ databases">
        <title>Peredibacter starrii A3.12.</title>
        <authorList>
            <person name="Mitchell R.J."/>
        </authorList>
    </citation>
    <scope>NUCLEOTIDE SEQUENCE [LARGE SCALE GENOMIC DNA]</scope>
    <source>
        <strain evidence="4 5">A3.12</strain>
    </source>
</reference>
<dbReference type="RefSeq" id="WP_321397246.1">
    <property type="nucleotide sequence ID" value="NZ_CP139487.1"/>
</dbReference>
<gene>
    <name evidence="4" type="ORF">SOO65_03905</name>
</gene>
<dbReference type="SUPFAM" id="SSF55811">
    <property type="entry name" value="Nudix"/>
    <property type="match status" value="1"/>
</dbReference>
<dbReference type="AlphaFoldDB" id="A0AAX4HS13"/>
<feature type="domain" description="Nudix hydrolase" evidence="3">
    <location>
        <begin position="6"/>
        <end position="139"/>
    </location>
</feature>
<evidence type="ECO:0000256" key="1">
    <source>
        <dbReference type="ARBA" id="ARBA00001946"/>
    </source>
</evidence>
<protein>
    <submittedName>
        <fullName evidence="4">NUDIX domain-containing protein</fullName>
    </submittedName>
</protein>